<dbReference type="InterPro" id="IPR011990">
    <property type="entry name" value="TPR-like_helical_dom_sf"/>
</dbReference>
<sequence length="493" mass="54742">MKKYISLILVALLFVACDEGFEELNVNPTKPSQVSPQSKLTAIQLFTSGGRYENWRANLIYSSTMMQHLSATAGYWTGDKYTRNEGYASSLFDRYYSDPVKNIVDLQQQLETEEAPEEMKAITRIMKVFIFHRLTDLYGDIPYSEAGKGYIEGVLKPKYDRQSEIYADMLKELEESVAALGSGTSDYGDADIMFKGDMEKWKKFGNSLMLRLGLRLIKVDAAGAQAWATKAINGGVMTSNDDIAYIEHTNGPDGINKNGNGEVFTADGNPRMSKTFIDILAGDPRLPILAQRRGDQSTNPADLVGLPNGLDASTYEDATGMTSLDDFAEPNRNIITGEDAPMFFQTYAEVAFMLAEANVRWGIGGDAATNYNNGVEAAMQMLSLYGDAAVIDQADIDAYLAANPYNAGTAMEQIATQYWIATFLNEYETFANWRRIEMPVLTPVNYPGNVTNGTIPRRLIYNQGEKTNNADNYNEAVSNQGADEFTTRVWWDN</sequence>
<protein>
    <recommendedName>
        <fullName evidence="3">SusD/RagB family nutrient-binding outer membrane lipoprotein</fullName>
    </recommendedName>
</protein>
<organism evidence="1 2">
    <name type="scientific">Sediminicola luteus</name>
    <dbReference type="NCBI Taxonomy" id="319238"/>
    <lineage>
        <taxon>Bacteria</taxon>
        <taxon>Pseudomonadati</taxon>
        <taxon>Bacteroidota</taxon>
        <taxon>Flavobacteriia</taxon>
        <taxon>Flavobacteriales</taxon>
        <taxon>Flavobacteriaceae</taxon>
        <taxon>Sediminicola</taxon>
    </lineage>
</organism>
<dbReference type="OrthoDB" id="725917at2"/>
<evidence type="ECO:0008006" key="3">
    <source>
        <dbReference type="Google" id="ProtNLM"/>
    </source>
</evidence>
<dbReference type="AlphaFoldDB" id="A0A2A4G4Q1"/>
<dbReference type="Proteomes" id="UP000219559">
    <property type="component" value="Unassembled WGS sequence"/>
</dbReference>
<evidence type="ECO:0000313" key="1">
    <source>
        <dbReference type="EMBL" id="PCE63637.1"/>
    </source>
</evidence>
<dbReference type="EMBL" id="NBWU01000004">
    <property type="protein sequence ID" value="PCE63637.1"/>
    <property type="molecule type" value="Genomic_DNA"/>
</dbReference>
<proteinExistence type="predicted"/>
<dbReference type="SUPFAM" id="SSF48452">
    <property type="entry name" value="TPR-like"/>
    <property type="match status" value="1"/>
</dbReference>
<reference evidence="1 2" key="1">
    <citation type="submission" date="2017-04" db="EMBL/GenBank/DDBJ databases">
        <title>A new member of the family Flavobacteriaceae isolated from ascidians.</title>
        <authorList>
            <person name="Chen L."/>
        </authorList>
    </citation>
    <scope>NUCLEOTIDE SEQUENCE [LARGE SCALE GENOMIC DNA]</scope>
    <source>
        <strain evidence="1 2">HQA918</strain>
    </source>
</reference>
<dbReference type="Pfam" id="PF12771">
    <property type="entry name" value="SusD-like_2"/>
    <property type="match status" value="1"/>
</dbReference>
<dbReference type="RefSeq" id="WP_097442353.1">
    <property type="nucleotide sequence ID" value="NZ_NBWU01000004.1"/>
</dbReference>
<gene>
    <name evidence="1" type="ORF">B7P33_10150</name>
</gene>
<dbReference type="PROSITE" id="PS51257">
    <property type="entry name" value="PROKAR_LIPOPROTEIN"/>
    <property type="match status" value="1"/>
</dbReference>
<dbReference type="Gene3D" id="1.25.40.390">
    <property type="match status" value="1"/>
</dbReference>
<evidence type="ECO:0000313" key="2">
    <source>
        <dbReference type="Proteomes" id="UP000219559"/>
    </source>
</evidence>
<comment type="caution">
    <text evidence="1">The sequence shown here is derived from an EMBL/GenBank/DDBJ whole genome shotgun (WGS) entry which is preliminary data.</text>
</comment>
<accession>A0A2A4G4Q1</accession>
<name>A0A2A4G4Q1_9FLAO</name>
<dbReference type="InterPro" id="IPR041662">
    <property type="entry name" value="SusD-like_2"/>
</dbReference>
<keyword evidence="2" id="KW-1185">Reference proteome</keyword>